<proteinExistence type="predicted"/>
<dbReference type="EMBL" id="JACHHO010000005">
    <property type="protein sequence ID" value="MBB5205606.1"/>
    <property type="molecule type" value="Genomic_DNA"/>
</dbReference>
<dbReference type="Proteomes" id="UP000554837">
    <property type="component" value="Unassembled WGS sequence"/>
</dbReference>
<name>A0A840S9E4_9BURK</name>
<comment type="caution">
    <text evidence="2">The sequence shown here is derived from an EMBL/GenBank/DDBJ whole genome shotgun (WGS) entry which is preliminary data.</text>
</comment>
<dbReference type="OrthoDB" id="1439804at2"/>
<feature type="chain" id="PRO_5032835265" evidence="1">
    <location>
        <begin position="23"/>
        <end position="140"/>
    </location>
</feature>
<gene>
    <name evidence="2" type="ORF">HNQ51_002933</name>
</gene>
<keyword evidence="1" id="KW-0732">Signal</keyword>
<sequence length="140" mass="14538">MRALLNAALLALVLMTGLAVQAQEASAPAAPALPAVPAGLKPFAVEFRTGPAWVADKPPPEQPAFREHSANLQRLRKAGLLVLGARIAERGFIVLAAVDEAAARAEIDADPGVRAGSFVYTLSPMAVFYGGSLSTPPRAQ</sequence>
<dbReference type="AlphaFoldDB" id="A0A840S9E4"/>
<keyword evidence="3" id="KW-1185">Reference proteome</keyword>
<evidence type="ECO:0000313" key="3">
    <source>
        <dbReference type="Proteomes" id="UP000554837"/>
    </source>
</evidence>
<organism evidence="2 3">
    <name type="scientific">Inhella inkyongensis</name>
    <dbReference type="NCBI Taxonomy" id="392593"/>
    <lineage>
        <taxon>Bacteria</taxon>
        <taxon>Pseudomonadati</taxon>
        <taxon>Pseudomonadota</taxon>
        <taxon>Betaproteobacteria</taxon>
        <taxon>Burkholderiales</taxon>
        <taxon>Sphaerotilaceae</taxon>
        <taxon>Inhella</taxon>
    </lineage>
</organism>
<accession>A0A840S9E4</accession>
<evidence type="ECO:0000256" key="1">
    <source>
        <dbReference type="SAM" id="SignalP"/>
    </source>
</evidence>
<feature type="signal peptide" evidence="1">
    <location>
        <begin position="1"/>
        <end position="22"/>
    </location>
</feature>
<protein>
    <submittedName>
        <fullName evidence="2">Uncharacterized protein YciI</fullName>
    </submittedName>
</protein>
<reference evidence="2 3" key="1">
    <citation type="submission" date="2020-08" db="EMBL/GenBank/DDBJ databases">
        <title>Genomic Encyclopedia of Type Strains, Phase IV (KMG-IV): sequencing the most valuable type-strain genomes for metagenomic binning, comparative biology and taxonomic classification.</title>
        <authorList>
            <person name="Goeker M."/>
        </authorList>
    </citation>
    <scope>NUCLEOTIDE SEQUENCE [LARGE SCALE GENOMIC DNA]</scope>
    <source>
        <strain evidence="2 3">DSM 23958</strain>
    </source>
</reference>
<evidence type="ECO:0000313" key="2">
    <source>
        <dbReference type="EMBL" id="MBB5205606.1"/>
    </source>
</evidence>
<dbReference type="RefSeq" id="WP_138855130.1">
    <property type="nucleotide sequence ID" value="NZ_CP040709.1"/>
</dbReference>